<dbReference type="SUPFAM" id="SSF50199">
    <property type="entry name" value="Staphylococcal nuclease"/>
    <property type="match status" value="1"/>
</dbReference>
<evidence type="ECO:0000313" key="3">
    <source>
        <dbReference type="EMBL" id="VCU06792.1"/>
    </source>
</evidence>
<feature type="domain" description="TNase-like" evidence="2">
    <location>
        <begin position="63"/>
        <end position="206"/>
    </location>
</feature>
<dbReference type="RefSeq" id="WP_129608389.1">
    <property type="nucleotide sequence ID" value="NZ_UWOC01000111.1"/>
</dbReference>
<dbReference type="SMART" id="SM00318">
    <property type="entry name" value="SNc"/>
    <property type="match status" value="1"/>
</dbReference>
<dbReference type="OrthoDB" id="7618306at2"/>
<dbReference type="InterPro" id="IPR035437">
    <property type="entry name" value="SNase_OB-fold_sf"/>
</dbReference>
<dbReference type="EMBL" id="UWOC01000111">
    <property type="protein sequence ID" value="VCU06792.1"/>
    <property type="molecule type" value="Genomic_DNA"/>
</dbReference>
<comment type="caution">
    <text evidence="3">The sequence shown here is derived from an EMBL/GenBank/DDBJ whole genome shotgun (WGS) entry which is preliminary data.</text>
</comment>
<proteinExistence type="predicted"/>
<feature type="signal peptide" evidence="1">
    <location>
        <begin position="1"/>
        <end position="39"/>
    </location>
</feature>
<dbReference type="Gene3D" id="2.40.50.90">
    <property type="match status" value="1"/>
</dbReference>
<gene>
    <name evidence="3" type="ORF">RHODGE_RHODGE_01440</name>
</gene>
<accession>A0A447CNN4</accession>
<protein>
    <recommendedName>
        <fullName evidence="2">TNase-like domain-containing protein</fullName>
    </recommendedName>
</protein>
<keyword evidence="1" id="KW-0732">Signal</keyword>
<evidence type="ECO:0000313" key="4">
    <source>
        <dbReference type="Proteomes" id="UP000289200"/>
    </source>
</evidence>
<organism evidence="3 4">
    <name type="scientific">Rhodoplanes serenus</name>
    <dbReference type="NCBI Taxonomy" id="200615"/>
    <lineage>
        <taxon>Bacteria</taxon>
        <taxon>Pseudomonadati</taxon>
        <taxon>Pseudomonadota</taxon>
        <taxon>Alphaproteobacteria</taxon>
        <taxon>Hyphomicrobiales</taxon>
        <taxon>Nitrobacteraceae</taxon>
        <taxon>Rhodoplanes</taxon>
    </lineage>
</organism>
<dbReference type="PROSITE" id="PS50830">
    <property type="entry name" value="TNASE_3"/>
    <property type="match status" value="1"/>
</dbReference>
<keyword evidence="4" id="KW-1185">Reference proteome</keyword>
<feature type="chain" id="PRO_5019168394" description="TNase-like domain-containing protein" evidence="1">
    <location>
        <begin position="40"/>
        <end position="316"/>
    </location>
</feature>
<dbReference type="Proteomes" id="UP000289200">
    <property type="component" value="Unassembled WGS sequence"/>
</dbReference>
<reference evidence="4" key="1">
    <citation type="submission" date="2018-10" db="EMBL/GenBank/DDBJ databases">
        <authorList>
            <person name="Peiro R."/>
            <person name="Begona"/>
            <person name="Cbmso G."/>
            <person name="Lopez M."/>
            <person name="Gonzalez S."/>
            <person name="Sacristan E."/>
            <person name="Castillo E."/>
        </authorList>
    </citation>
    <scope>NUCLEOTIDE SEQUENCE [LARGE SCALE GENOMIC DNA]</scope>
</reference>
<dbReference type="AlphaFoldDB" id="A0A447CNN4"/>
<evidence type="ECO:0000259" key="2">
    <source>
        <dbReference type="PROSITE" id="PS50830"/>
    </source>
</evidence>
<dbReference type="InterPro" id="IPR016071">
    <property type="entry name" value="Staphylococal_nuclease_OB-fold"/>
</dbReference>
<sequence>MPERRSWVQDIPRGRRLRPGAARLAVAALLISAVLPATGQEVRPTPPPARRGPPAPAGCVLDEIGRGVVAAAVDGRTLRLADGREVLLAGIEVPPVEDTSLATAGTASPAAPPAGIAARDGLAAAAAGRSVVLRQAAPRPDRWGRLVAWAFVEGDALDGDRQALQHRQLAAGLAWVAGRVDEAACLAGLREAEREARRADLGLWSHPDYAALPAGLPAEILRRRGAFGVIRGRVESVRESGGTVYLNFGRRWSEAFAATVPKRAAASFQAAGLDLPGLAGRTVEVRGIVEQRGGAPRIAVARPEQLSADGRQDGGR</sequence>
<evidence type="ECO:0000256" key="1">
    <source>
        <dbReference type="SAM" id="SignalP"/>
    </source>
</evidence>
<dbReference type="Pfam" id="PF00565">
    <property type="entry name" value="SNase"/>
    <property type="match status" value="1"/>
</dbReference>
<name>A0A447CNN4_9BRAD</name>